<dbReference type="InterPro" id="IPR059019">
    <property type="entry name" value="WHD_CapW"/>
</dbReference>
<protein>
    <submittedName>
        <fullName evidence="4">Uncharacterized protein</fullName>
    </submittedName>
</protein>
<dbReference type="Pfam" id="PF26109">
    <property type="entry name" value="WHD_BrxR"/>
    <property type="match status" value="1"/>
</dbReference>
<evidence type="ECO:0000313" key="5">
    <source>
        <dbReference type="Proteomes" id="UP000002420"/>
    </source>
</evidence>
<dbReference type="InterPro" id="IPR026881">
    <property type="entry name" value="WYL_dom"/>
</dbReference>
<dbReference type="KEGG" id="glo:Glov_0282"/>
<gene>
    <name evidence="4" type="ordered locus">Glov_0282</name>
</gene>
<name>B3EB27_TRIL1</name>
<sequence length="283" mass="32172">MDDQSVTIPWSTRKRLQYLEFKLYWEGRVNRGDLTAEFGISIPQASVDFTKYQEMAPNNISYNSSAKYYEPAESFTPIFIEQSADAYFSTILCSPTDSIATCGSDYVAAVPNPTRAIDLDVLRTLVQSIKNKQVVSVDYRSFNNPQPGNTRLISPHAFGTDGSRWHVRAYCHESNSFKDFVLGRIASAVMGSESDIDVNSDFKWFNYVDVEIGPNPKLSEAQKSIVVMDYRMTDFKLKFKCRMALFFYLSKKLGIDRNDSERAGEEQQIVAINLDEINASMRQ</sequence>
<dbReference type="PANTHER" id="PTHR34580">
    <property type="match status" value="1"/>
</dbReference>
<dbReference type="PANTHER" id="PTHR34580:SF3">
    <property type="entry name" value="PROTEIN PAFB"/>
    <property type="match status" value="1"/>
</dbReference>
<dbReference type="eggNOG" id="COG2378">
    <property type="taxonomic scope" value="Bacteria"/>
</dbReference>
<dbReference type="RefSeq" id="WP_012468368.1">
    <property type="nucleotide sequence ID" value="NC_010814.1"/>
</dbReference>
<evidence type="ECO:0000259" key="3">
    <source>
        <dbReference type="Pfam" id="PF26109"/>
    </source>
</evidence>
<keyword evidence="5" id="KW-1185">Reference proteome</keyword>
<reference evidence="4 5" key="1">
    <citation type="submission" date="2008-05" db="EMBL/GenBank/DDBJ databases">
        <title>Complete sequence of chromosome of Geobacter lovleyi SZ.</title>
        <authorList>
            <consortium name="US DOE Joint Genome Institute"/>
            <person name="Lucas S."/>
            <person name="Copeland A."/>
            <person name="Lapidus A."/>
            <person name="Glavina del Rio T."/>
            <person name="Dalin E."/>
            <person name="Tice H."/>
            <person name="Bruce D."/>
            <person name="Goodwin L."/>
            <person name="Pitluck S."/>
            <person name="Chertkov O."/>
            <person name="Meincke L."/>
            <person name="Brettin T."/>
            <person name="Detter J.C."/>
            <person name="Han C."/>
            <person name="Tapia R."/>
            <person name="Kuske C.R."/>
            <person name="Schmutz J."/>
            <person name="Larimer F."/>
            <person name="Land M."/>
            <person name="Hauser L."/>
            <person name="Kyrpides N."/>
            <person name="Mikhailova N."/>
            <person name="Sung Y."/>
            <person name="Fletcher K.E."/>
            <person name="Ritalahti K.M."/>
            <person name="Loeffler F.E."/>
            <person name="Richardson P."/>
        </authorList>
    </citation>
    <scope>NUCLEOTIDE SEQUENCE [LARGE SCALE GENOMIC DNA]</scope>
    <source>
        <strain evidence="5">ATCC BAA-1151 / DSM 17278 / SZ</strain>
    </source>
</reference>
<dbReference type="OrthoDB" id="6400324at2"/>
<feature type="domain" description="WYL" evidence="1">
    <location>
        <begin position="120"/>
        <end position="188"/>
    </location>
</feature>
<proteinExistence type="predicted"/>
<dbReference type="STRING" id="398767.Glov_0282"/>
<dbReference type="HOGENOM" id="CLU_054168_2_0_7"/>
<feature type="domain" description="DNA-binding transcriptional repressor CapW winged helix-turn-helix" evidence="3">
    <location>
        <begin position="12"/>
        <end position="90"/>
    </location>
</feature>
<dbReference type="InterPro" id="IPR059020">
    <property type="entry name" value="CapW_CTD"/>
</dbReference>
<dbReference type="InterPro" id="IPR016634">
    <property type="entry name" value="CapW-like"/>
</dbReference>
<dbReference type="Pfam" id="PF13280">
    <property type="entry name" value="WYL"/>
    <property type="match status" value="1"/>
</dbReference>
<dbReference type="AlphaFoldDB" id="B3EB27"/>
<organism evidence="4 5">
    <name type="scientific">Trichlorobacter lovleyi (strain ATCC BAA-1151 / DSM 17278 / SZ)</name>
    <name type="common">Geobacter lovleyi</name>
    <dbReference type="NCBI Taxonomy" id="398767"/>
    <lineage>
        <taxon>Bacteria</taxon>
        <taxon>Pseudomonadati</taxon>
        <taxon>Thermodesulfobacteriota</taxon>
        <taxon>Desulfuromonadia</taxon>
        <taxon>Geobacterales</taxon>
        <taxon>Geobacteraceae</taxon>
        <taxon>Trichlorobacter</taxon>
    </lineage>
</organism>
<evidence type="ECO:0000259" key="2">
    <source>
        <dbReference type="Pfam" id="PF26107"/>
    </source>
</evidence>
<dbReference type="InterPro" id="IPR051534">
    <property type="entry name" value="CBASS_pafABC_assoc_protein"/>
</dbReference>
<feature type="domain" description="DNA-binding transcriptional repressor CapW C-terminal dimerisation" evidence="2">
    <location>
        <begin position="208"/>
        <end position="277"/>
    </location>
</feature>
<dbReference type="PROSITE" id="PS52050">
    <property type="entry name" value="WYL"/>
    <property type="match status" value="1"/>
</dbReference>
<evidence type="ECO:0000313" key="4">
    <source>
        <dbReference type="EMBL" id="ACD94011.1"/>
    </source>
</evidence>
<dbReference type="EMBL" id="CP001089">
    <property type="protein sequence ID" value="ACD94011.1"/>
    <property type="molecule type" value="Genomic_DNA"/>
</dbReference>
<accession>B3EB27</accession>
<evidence type="ECO:0000259" key="1">
    <source>
        <dbReference type="Pfam" id="PF13280"/>
    </source>
</evidence>
<dbReference type="Pfam" id="PF26107">
    <property type="entry name" value="BrxR_CTD"/>
    <property type="match status" value="1"/>
</dbReference>
<dbReference type="Proteomes" id="UP000002420">
    <property type="component" value="Chromosome"/>
</dbReference>
<dbReference type="PIRSF" id="PIRSF015558">
    <property type="entry name" value="Txn_reg_DeoR_prd"/>
    <property type="match status" value="1"/>
</dbReference>